<comment type="catalytic activity">
    <reaction evidence="1">
        <text>Hydrolysis of terminal non-reducing beta-D-galactose residues in beta-D-galactosides.</text>
        <dbReference type="EC" id="3.2.1.23"/>
    </reaction>
</comment>
<dbReference type="PRINTS" id="PR00742">
    <property type="entry name" value="GLHYDRLASE35"/>
</dbReference>
<evidence type="ECO:0000256" key="1">
    <source>
        <dbReference type="ARBA" id="ARBA00001412"/>
    </source>
</evidence>
<dbReference type="InterPro" id="IPR001944">
    <property type="entry name" value="Glycoside_Hdrlase_35"/>
</dbReference>
<comment type="caution">
    <text evidence="6">The sequence shown here is derived from an EMBL/GenBank/DDBJ whole genome shotgun (WGS) entry which is preliminary data.</text>
</comment>
<dbReference type="GO" id="GO:0004565">
    <property type="term" value="F:beta-galactosidase activity"/>
    <property type="evidence" value="ECO:0007669"/>
    <property type="project" value="UniProtKB-EC"/>
</dbReference>
<evidence type="ECO:0000313" key="7">
    <source>
        <dbReference type="Proteomes" id="UP001154282"/>
    </source>
</evidence>
<dbReference type="Proteomes" id="UP001154282">
    <property type="component" value="Unassembled WGS sequence"/>
</dbReference>
<dbReference type="SUPFAM" id="SSF51445">
    <property type="entry name" value="(Trans)glycosidases"/>
    <property type="match status" value="1"/>
</dbReference>
<evidence type="ECO:0000256" key="4">
    <source>
        <dbReference type="SAM" id="Phobius"/>
    </source>
</evidence>
<evidence type="ECO:0000256" key="3">
    <source>
        <dbReference type="ARBA" id="ARBA00012756"/>
    </source>
</evidence>
<dbReference type="EC" id="3.2.1.23" evidence="3"/>
<dbReference type="Pfam" id="PF01301">
    <property type="entry name" value="Glyco_hydro_35"/>
    <property type="match status" value="1"/>
</dbReference>
<feature type="domain" description="Glycoside hydrolase 35 catalytic" evidence="5">
    <location>
        <begin position="117"/>
        <end position="209"/>
    </location>
</feature>
<dbReference type="AlphaFoldDB" id="A0AAV0H549"/>
<feature type="transmembrane region" description="Helical" evidence="4">
    <location>
        <begin position="77"/>
        <end position="99"/>
    </location>
</feature>
<protein>
    <recommendedName>
        <fullName evidence="3">beta-galactosidase</fullName>
        <ecNumber evidence="3">3.2.1.23</ecNumber>
    </recommendedName>
</protein>
<dbReference type="PANTHER" id="PTHR23421">
    <property type="entry name" value="BETA-GALACTOSIDASE RELATED"/>
    <property type="match status" value="1"/>
</dbReference>
<accession>A0AAV0H549</accession>
<dbReference type="EMBL" id="CAMGYJ010000002">
    <property type="protein sequence ID" value="CAI0380297.1"/>
    <property type="molecule type" value="Genomic_DNA"/>
</dbReference>
<keyword evidence="4" id="KW-0812">Transmembrane</keyword>
<proteinExistence type="inferred from homology"/>
<gene>
    <name evidence="6" type="ORF">LITE_LOCUS2602</name>
</gene>
<dbReference type="InterPro" id="IPR017853">
    <property type="entry name" value="GH"/>
</dbReference>
<comment type="similarity">
    <text evidence="2">Belongs to the glycosyl hydrolase 35 family.</text>
</comment>
<evidence type="ECO:0000259" key="5">
    <source>
        <dbReference type="Pfam" id="PF01301"/>
    </source>
</evidence>
<dbReference type="InterPro" id="IPR031330">
    <property type="entry name" value="Gly_Hdrlase_35_cat"/>
</dbReference>
<keyword evidence="7" id="KW-1185">Reference proteome</keyword>
<evidence type="ECO:0000256" key="2">
    <source>
        <dbReference type="ARBA" id="ARBA00009809"/>
    </source>
</evidence>
<reference evidence="6" key="1">
    <citation type="submission" date="2022-08" db="EMBL/GenBank/DDBJ databases">
        <authorList>
            <person name="Gutierrez-Valencia J."/>
        </authorList>
    </citation>
    <scope>NUCLEOTIDE SEQUENCE</scope>
</reference>
<evidence type="ECO:0000313" key="6">
    <source>
        <dbReference type="EMBL" id="CAI0380297.1"/>
    </source>
</evidence>
<dbReference type="Gene3D" id="3.20.20.80">
    <property type="entry name" value="Glycosidases"/>
    <property type="match status" value="1"/>
</dbReference>
<keyword evidence="4" id="KW-0472">Membrane</keyword>
<feature type="non-terminal residue" evidence="6">
    <location>
        <position position="1"/>
    </location>
</feature>
<name>A0AAV0H549_9ROSI</name>
<keyword evidence="4" id="KW-1133">Transmembrane helix</keyword>
<organism evidence="6 7">
    <name type="scientific">Linum tenue</name>
    <dbReference type="NCBI Taxonomy" id="586396"/>
    <lineage>
        <taxon>Eukaryota</taxon>
        <taxon>Viridiplantae</taxon>
        <taxon>Streptophyta</taxon>
        <taxon>Embryophyta</taxon>
        <taxon>Tracheophyta</taxon>
        <taxon>Spermatophyta</taxon>
        <taxon>Magnoliopsida</taxon>
        <taxon>eudicotyledons</taxon>
        <taxon>Gunneridae</taxon>
        <taxon>Pentapetalae</taxon>
        <taxon>rosids</taxon>
        <taxon>fabids</taxon>
        <taxon>Malpighiales</taxon>
        <taxon>Linaceae</taxon>
        <taxon>Linum</taxon>
    </lineage>
</organism>
<dbReference type="GO" id="GO:0005975">
    <property type="term" value="P:carbohydrate metabolic process"/>
    <property type="evidence" value="ECO:0007669"/>
    <property type="project" value="InterPro"/>
</dbReference>
<sequence length="216" mass="24221">HLYSTSNVAFQSSAAPTQTQSRSSKDSLFIITPTKFCFIHKLKKEHLLKNQKPILLAVSRFLSGSVHPAKRSSRKMAATGGATLLLLFFSLTCFLHFAIVHANFFEPFNVSYDHRAMIIGGKRRMLISAGIHYPRATPQMWPDLIAKSKEGGADVIQTYVFWGGHEPVKGQYNFEGNFDLVKFVKLVGASGLYFHLRIGPYVCAEWNFGSHLPFPL</sequence>